<evidence type="ECO:0000313" key="3">
    <source>
        <dbReference type="Proteomes" id="UP000186817"/>
    </source>
</evidence>
<dbReference type="PANTHER" id="PTHR35748">
    <property type="entry name" value="OS05G0358400 PROTEIN"/>
    <property type="match status" value="1"/>
</dbReference>
<comment type="caution">
    <text evidence="2">The sequence shown here is derived from an EMBL/GenBank/DDBJ whole genome shotgun (WGS) entry which is preliminary data.</text>
</comment>
<dbReference type="Gene3D" id="3.10.490.10">
    <property type="entry name" value="Gamma-glutamyl cyclotransferase-like"/>
    <property type="match status" value="1"/>
</dbReference>
<accession>A0A1Q9E5V0</accession>
<organism evidence="2 3">
    <name type="scientific">Symbiodinium microadriaticum</name>
    <name type="common">Dinoflagellate</name>
    <name type="synonym">Zooxanthella microadriatica</name>
    <dbReference type="NCBI Taxonomy" id="2951"/>
    <lineage>
        <taxon>Eukaryota</taxon>
        <taxon>Sar</taxon>
        <taxon>Alveolata</taxon>
        <taxon>Dinophyceae</taxon>
        <taxon>Suessiales</taxon>
        <taxon>Symbiodiniaceae</taxon>
        <taxon>Symbiodinium</taxon>
    </lineage>
</organism>
<dbReference type="AlphaFoldDB" id="A0A1Q9E5V0"/>
<dbReference type="Proteomes" id="UP000186817">
    <property type="component" value="Unassembled WGS sequence"/>
</dbReference>
<evidence type="ECO:0000313" key="2">
    <source>
        <dbReference type="EMBL" id="OLQ02792.1"/>
    </source>
</evidence>
<dbReference type="EMBL" id="LSRX01000254">
    <property type="protein sequence ID" value="OLQ02792.1"/>
    <property type="molecule type" value="Genomic_DNA"/>
</dbReference>
<protein>
    <submittedName>
        <fullName evidence="2">Uncharacterized protein</fullName>
    </submittedName>
</protein>
<evidence type="ECO:0000256" key="1">
    <source>
        <dbReference type="SAM" id="MobiDB-lite"/>
    </source>
</evidence>
<name>A0A1Q9E5V0_SYMMI</name>
<keyword evidence="3" id="KW-1185">Reference proteome</keyword>
<proteinExistence type="predicted"/>
<dbReference type="PANTHER" id="PTHR35748:SF1">
    <property type="entry name" value="OS05G0358400 PROTEIN"/>
    <property type="match status" value="1"/>
</dbReference>
<sequence length="432" mass="47830">MVADRGPTRATEIVEDTCNPYRSDYGKTGQSCQKSSVPRIISNDHRVLEALRVAIYPARLEVSWALFDARVDGEAEAVARGQASLACYSASEAESLVGRLSSSFEADVDAHRLLDTSTLPAPITMRSASDTMQDKDQPRSPSPSPAPGRGRPASAEGIGETRRPWLRCACLPPSARSVSVLERRDQPSPILRQLFRTGSCKTMASELVTIVGFGSLLSKRSALLTTPSIQGYQYVRVKGYQRQFAHPAPIFFERGEYPGIAKPETKEIASLSTTPNPESSFVACAYQIPKDEWEPLAKREEEFEFIEAAFEPLEDGAPSLGSNVGLMCTRSTDEKLQQASIWERYEKSLKPAYGEVKVWSWGPDSGIRPCPVYCRHCVLATQREGVPDYVAKSFLDETFLVDGKTTLRSYLAENPHVMESEPPEEFRERYSG</sequence>
<gene>
    <name evidence="2" type="ORF">AK812_SmicGene14315</name>
</gene>
<dbReference type="OrthoDB" id="565040at2759"/>
<feature type="region of interest" description="Disordered" evidence="1">
    <location>
        <begin position="119"/>
        <end position="158"/>
    </location>
</feature>
<reference evidence="2 3" key="1">
    <citation type="submission" date="2016-02" db="EMBL/GenBank/DDBJ databases">
        <title>Genome analysis of coral dinoflagellate symbionts highlights evolutionary adaptations to a symbiotic lifestyle.</title>
        <authorList>
            <person name="Aranda M."/>
            <person name="Li Y."/>
            <person name="Liew Y.J."/>
            <person name="Baumgarten S."/>
            <person name="Simakov O."/>
            <person name="Wilson M."/>
            <person name="Piel J."/>
            <person name="Ashoor H."/>
            <person name="Bougouffa S."/>
            <person name="Bajic V.B."/>
            <person name="Ryu T."/>
            <person name="Ravasi T."/>
            <person name="Bayer T."/>
            <person name="Micklem G."/>
            <person name="Kim H."/>
            <person name="Bhak J."/>
            <person name="Lajeunesse T.C."/>
            <person name="Voolstra C.R."/>
        </authorList>
    </citation>
    <scope>NUCLEOTIDE SEQUENCE [LARGE SCALE GENOMIC DNA]</scope>
    <source>
        <strain evidence="2 3">CCMP2467</strain>
    </source>
</reference>